<dbReference type="AlphaFoldDB" id="A0A1Y2I3U7"/>
<proteinExistence type="predicted"/>
<keyword evidence="1 3" id="KW-0853">WD repeat</keyword>
<reference evidence="4 5" key="1">
    <citation type="submission" date="2016-07" db="EMBL/GenBank/DDBJ databases">
        <title>Pervasive Adenine N6-methylation of Active Genes in Fungi.</title>
        <authorList>
            <consortium name="DOE Joint Genome Institute"/>
            <person name="Mondo S.J."/>
            <person name="Dannebaum R.O."/>
            <person name="Kuo R.C."/>
            <person name="Labutti K."/>
            <person name="Haridas S."/>
            <person name="Kuo A."/>
            <person name="Salamov A."/>
            <person name="Ahrendt S.R."/>
            <person name="Lipzen A."/>
            <person name="Sullivan W."/>
            <person name="Andreopoulos W.B."/>
            <person name="Clum A."/>
            <person name="Lindquist E."/>
            <person name="Daum C."/>
            <person name="Ramamoorthy G.K."/>
            <person name="Gryganskyi A."/>
            <person name="Culley D."/>
            <person name="Magnuson J.K."/>
            <person name="James T.Y."/>
            <person name="O'Malley M.A."/>
            <person name="Stajich J.E."/>
            <person name="Spatafora J.W."/>
            <person name="Visel A."/>
            <person name="Grigoriev I.V."/>
        </authorList>
    </citation>
    <scope>NUCLEOTIDE SEQUENCE [LARGE SCALE GENOMIC DNA]</scope>
    <source>
        <strain evidence="4 5">PL171</strain>
    </source>
</reference>
<dbReference type="InterPro" id="IPR019775">
    <property type="entry name" value="WD40_repeat_CS"/>
</dbReference>
<keyword evidence="5" id="KW-1185">Reference proteome</keyword>
<dbReference type="Gene3D" id="2.130.10.10">
    <property type="entry name" value="YVTN repeat-like/Quinoprotein amine dehydrogenase"/>
    <property type="match status" value="1"/>
</dbReference>
<evidence type="ECO:0000313" key="4">
    <source>
        <dbReference type="EMBL" id="ORZ40621.1"/>
    </source>
</evidence>
<dbReference type="SUPFAM" id="SSF50978">
    <property type="entry name" value="WD40 repeat-like"/>
    <property type="match status" value="1"/>
</dbReference>
<keyword evidence="2" id="KW-0677">Repeat</keyword>
<comment type="caution">
    <text evidence="4">The sequence shown here is derived from an EMBL/GenBank/DDBJ whole genome shotgun (WGS) entry which is preliminary data.</text>
</comment>
<dbReference type="InterPro" id="IPR001680">
    <property type="entry name" value="WD40_rpt"/>
</dbReference>
<organism evidence="4 5">
    <name type="scientific">Catenaria anguillulae PL171</name>
    <dbReference type="NCBI Taxonomy" id="765915"/>
    <lineage>
        <taxon>Eukaryota</taxon>
        <taxon>Fungi</taxon>
        <taxon>Fungi incertae sedis</taxon>
        <taxon>Blastocladiomycota</taxon>
        <taxon>Blastocladiomycetes</taxon>
        <taxon>Blastocladiales</taxon>
        <taxon>Catenariaceae</taxon>
        <taxon>Catenaria</taxon>
    </lineage>
</organism>
<evidence type="ECO:0000256" key="3">
    <source>
        <dbReference type="PROSITE-ProRule" id="PRU00221"/>
    </source>
</evidence>
<feature type="non-terminal residue" evidence="4">
    <location>
        <position position="424"/>
    </location>
</feature>
<dbReference type="Proteomes" id="UP000193411">
    <property type="component" value="Unassembled WGS sequence"/>
</dbReference>
<evidence type="ECO:0000256" key="2">
    <source>
        <dbReference type="ARBA" id="ARBA00022737"/>
    </source>
</evidence>
<dbReference type="InterPro" id="IPR036322">
    <property type="entry name" value="WD40_repeat_dom_sf"/>
</dbReference>
<dbReference type="InterPro" id="IPR015943">
    <property type="entry name" value="WD40/YVTN_repeat-like_dom_sf"/>
</dbReference>
<feature type="repeat" description="WD" evidence="3">
    <location>
        <begin position="319"/>
        <end position="356"/>
    </location>
</feature>
<dbReference type="PROSITE" id="PS00678">
    <property type="entry name" value="WD_REPEATS_1"/>
    <property type="match status" value="1"/>
</dbReference>
<name>A0A1Y2I3U7_9FUNG</name>
<dbReference type="EMBL" id="MCFL01000003">
    <property type="protein sequence ID" value="ORZ40621.1"/>
    <property type="molecule type" value="Genomic_DNA"/>
</dbReference>
<accession>A0A1Y2I3U7</accession>
<gene>
    <name evidence="4" type="ORF">BCR44DRAFT_37620</name>
</gene>
<sequence>MKPSATFTVVHAHESPIACLAAHTIRRSPPLPTMANSMISADDGGTLRHLPLSDQVNDDRCLLEPFGQAPGAVTAMTCHGVDVFCAVLDPDSGASRIMRFLFDLNSAGMNQPPRASSVVLANDEINHMTLIAPLRIVLATGDCGSVFAVAMDSLVLLGQWRAHGQMCIGVHLLAPLDNQQLQVARALNRPLSIDLLSVSMGYSIKTWKVRLLGSKILGQPAVTSDLDLCTQLLPSLRGAPTSGTIYNPPIICSYLSTTSHTCQFSSPPVHIFGLGGGSILALRQRPPRASPQCTVTFPWPYQGNRTGPWRGWEGLELQSTGHGYLVEQLAFVQGSNDQRLIVSGCTDGTLSIWDMSQLFVTGQPVSSVASVGVKVSALAVAIANDSLVLGRAGPRNQQSVHDTQDKPGEAASIDSSLIVTLLPR</sequence>
<dbReference type="OrthoDB" id="10653223at2759"/>
<protein>
    <submittedName>
        <fullName evidence="4">Uncharacterized protein</fullName>
    </submittedName>
</protein>
<evidence type="ECO:0000256" key="1">
    <source>
        <dbReference type="ARBA" id="ARBA00022574"/>
    </source>
</evidence>
<evidence type="ECO:0000313" key="5">
    <source>
        <dbReference type="Proteomes" id="UP000193411"/>
    </source>
</evidence>
<dbReference type="PROSITE" id="PS50082">
    <property type="entry name" value="WD_REPEATS_2"/>
    <property type="match status" value="1"/>
</dbReference>